<organism evidence="1 2">
    <name type="scientific">Candidatus Nitrosotenuis uzonensis</name>
    <dbReference type="NCBI Taxonomy" id="1407055"/>
    <lineage>
        <taxon>Archaea</taxon>
        <taxon>Nitrososphaerota</taxon>
        <taxon>Candidatus Nitrosotenuis</taxon>
    </lineage>
</organism>
<protein>
    <recommendedName>
        <fullName evidence="3">Polyketide cyclase</fullName>
    </recommendedName>
</protein>
<proteinExistence type="predicted"/>
<dbReference type="AlphaFoldDB" id="A0A812F0Z5"/>
<dbReference type="InterPro" id="IPR023393">
    <property type="entry name" value="START-like_dom_sf"/>
</dbReference>
<accession>A0A812F0Z5</accession>
<sequence>MGQLVRVPKIILEKTIRAKRERVFGIVANYENFQNLLPQYFTSVRVRSVRENTAVVEEHLQVGSREFVMMTKHVTKYPEIHEVFVIGGDAKGSHFVEQFESVPDGTKLTVNANIKLGGISKFVGVFAKKKIALEFGKIMDEFAKIAET</sequence>
<dbReference type="Pfam" id="PF10604">
    <property type="entry name" value="Polyketide_cyc2"/>
    <property type="match status" value="1"/>
</dbReference>
<name>A0A812F0Z5_9ARCH</name>
<dbReference type="Proteomes" id="UP000655759">
    <property type="component" value="Unassembled WGS sequence"/>
</dbReference>
<evidence type="ECO:0008006" key="3">
    <source>
        <dbReference type="Google" id="ProtNLM"/>
    </source>
</evidence>
<comment type="caution">
    <text evidence="1">The sequence shown here is derived from an EMBL/GenBank/DDBJ whole genome shotgun (WGS) entry which is preliminary data.</text>
</comment>
<dbReference type="EMBL" id="CAJNAQ010000005">
    <property type="protein sequence ID" value="CAE6500089.1"/>
    <property type="molecule type" value="Genomic_DNA"/>
</dbReference>
<dbReference type="SUPFAM" id="SSF55961">
    <property type="entry name" value="Bet v1-like"/>
    <property type="match status" value="1"/>
</dbReference>
<dbReference type="InterPro" id="IPR019587">
    <property type="entry name" value="Polyketide_cyclase/dehydratase"/>
</dbReference>
<reference evidence="1" key="1">
    <citation type="submission" date="2021-02" db="EMBL/GenBank/DDBJ databases">
        <authorList>
            <person name="Han P."/>
        </authorList>
    </citation>
    <scope>NUCLEOTIDE SEQUENCE</scope>
    <source>
        <strain evidence="1">Candidatus Nitrosotenuis uzonensis 5A</strain>
    </source>
</reference>
<dbReference type="Gene3D" id="3.30.530.20">
    <property type="match status" value="1"/>
</dbReference>
<gene>
    <name evidence="1" type="ORF">NUZ5A_50977</name>
</gene>
<evidence type="ECO:0000313" key="1">
    <source>
        <dbReference type="EMBL" id="CAE6500089.1"/>
    </source>
</evidence>
<evidence type="ECO:0000313" key="2">
    <source>
        <dbReference type="Proteomes" id="UP000655759"/>
    </source>
</evidence>